<organism evidence="1 2">
    <name type="scientific">Bradyrhizobium uaiense</name>
    <dbReference type="NCBI Taxonomy" id="2594946"/>
    <lineage>
        <taxon>Bacteria</taxon>
        <taxon>Pseudomonadati</taxon>
        <taxon>Pseudomonadota</taxon>
        <taxon>Alphaproteobacteria</taxon>
        <taxon>Hyphomicrobiales</taxon>
        <taxon>Nitrobacteraceae</taxon>
        <taxon>Bradyrhizobium</taxon>
    </lineage>
</organism>
<accession>A0A6P1BJ56</accession>
<evidence type="ECO:0000313" key="2">
    <source>
        <dbReference type="Proteomes" id="UP000468531"/>
    </source>
</evidence>
<evidence type="ECO:0000313" key="1">
    <source>
        <dbReference type="EMBL" id="NEU98303.1"/>
    </source>
</evidence>
<dbReference type="EMBL" id="VKHP01000087">
    <property type="protein sequence ID" value="NEU98303.1"/>
    <property type="molecule type" value="Genomic_DNA"/>
</dbReference>
<gene>
    <name evidence="1" type="ORF">FNJ47_21355</name>
</gene>
<sequence length="203" mass="22706">MPEIAWHLADAVNFDCIVREGLKCAADLLDRDVAACETHRPTAVMTRHGSYIRDQAPMPPTALARCLDRPLMPADWYRLLNGFVFFWLDPERVRRHLVATSGRPQRLMSIDTAGLVAHYGDALGVTPFNTGNARRRPARRGRRSIVPVQRWQTEAWRSECEPGGRPRAPSHRPVELVASVSIPDIMNFCTAVETINRGASRGG</sequence>
<dbReference type="RefSeq" id="WP_163156489.1">
    <property type="nucleotide sequence ID" value="NZ_VKHP01000087.1"/>
</dbReference>
<protein>
    <submittedName>
        <fullName evidence="1">Uncharacterized protein</fullName>
    </submittedName>
</protein>
<comment type="caution">
    <text evidence="1">The sequence shown here is derived from an EMBL/GenBank/DDBJ whole genome shotgun (WGS) entry which is preliminary data.</text>
</comment>
<dbReference type="InterPro" id="IPR054271">
    <property type="entry name" value="DUF7002"/>
</dbReference>
<name>A0A6P1BJ56_9BRAD</name>
<reference evidence="1 2" key="1">
    <citation type="journal article" date="2020" name="Arch. Microbiol.">
        <title>Bradyrhizobium uaiense sp. nov., a new highly efficient cowpea symbiont.</title>
        <authorList>
            <person name="Cabral Michel D."/>
            <person name="Azarias Guimaraes A."/>
            <person name="Martins da Costa E."/>
            <person name="Soares de Carvalho T."/>
            <person name="Balsanelli E."/>
            <person name="Willems A."/>
            <person name="Maltempi de Souza E."/>
            <person name="de Souza Moreira F.M."/>
        </authorList>
    </citation>
    <scope>NUCLEOTIDE SEQUENCE [LARGE SCALE GENOMIC DNA]</scope>
    <source>
        <strain evidence="1 2">UFLA 03-164</strain>
    </source>
</reference>
<dbReference type="Proteomes" id="UP000468531">
    <property type="component" value="Unassembled WGS sequence"/>
</dbReference>
<keyword evidence="2" id="KW-1185">Reference proteome</keyword>
<dbReference type="Pfam" id="PF22531">
    <property type="entry name" value="DUF7002"/>
    <property type="match status" value="1"/>
</dbReference>
<dbReference type="AlphaFoldDB" id="A0A6P1BJ56"/>
<proteinExistence type="predicted"/>